<dbReference type="Proteomes" id="UP000275772">
    <property type="component" value="Unassembled WGS sequence"/>
</dbReference>
<protein>
    <submittedName>
        <fullName evidence="1">Uncharacterized protein</fullName>
    </submittedName>
</protein>
<evidence type="ECO:0000313" key="2">
    <source>
        <dbReference type="Proteomes" id="UP000275772"/>
    </source>
</evidence>
<reference evidence="1 2" key="1">
    <citation type="submission" date="2017-11" db="EMBL/GenBank/DDBJ databases">
        <authorList>
            <person name="Kracher B."/>
        </authorList>
    </citation>
    <scope>NUCLEOTIDE SEQUENCE [LARGE SCALE GENOMIC DNA]</scope>
    <source>
        <strain evidence="1 2">RACE1</strain>
    </source>
</reference>
<name>A0A383UKK2_BLUHO</name>
<dbReference type="EMBL" id="UNSH01000003">
    <property type="protein sequence ID" value="SZE99802.1"/>
    <property type="molecule type" value="Genomic_DNA"/>
</dbReference>
<gene>
    <name evidence="1" type="ORF">BLGHR1_10520</name>
</gene>
<accession>A0A383UKK2</accession>
<proteinExistence type="predicted"/>
<organism evidence="1 2">
    <name type="scientific">Blumeria hordei</name>
    <name type="common">Barley powdery mildew</name>
    <name type="synonym">Blumeria graminis f. sp. hordei</name>
    <dbReference type="NCBI Taxonomy" id="2867405"/>
    <lineage>
        <taxon>Eukaryota</taxon>
        <taxon>Fungi</taxon>
        <taxon>Dikarya</taxon>
        <taxon>Ascomycota</taxon>
        <taxon>Pezizomycotina</taxon>
        <taxon>Leotiomycetes</taxon>
        <taxon>Erysiphales</taxon>
        <taxon>Erysiphaceae</taxon>
        <taxon>Blumeria</taxon>
    </lineage>
</organism>
<evidence type="ECO:0000313" key="1">
    <source>
        <dbReference type="EMBL" id="SZE99802.1"/>
    </source>
</evidence>
<dbReference type="VEuPathDB" id="FungiDB:BLGHR1_10520"/>
<sequence length="59" mass="7032">MLLHTNPVCSHVGAETMEIMHYCHLYQYNAQKYHFHDCQPLLMVVRLVCSRTRFASPFY</sequence>
<dbReference type="AlphaFoldDB" id="A0A383UKK2"/>